<dbReference type="EMBL" id="JACHGZ010000008">
    <property type="protein sequence ID" value="MBB5148667.1"/>
    <property type="molecule type" value="Genomic_DNA"/>
</dbReference>
<evidence type="ECO:0000259" key="1">
    <source>
        <dbReference type="Pfam" id="PF12571"/>
    </source>
</evidence>
<dbReference type="AlphaFoldDB" id="A0A840PS60"/>
<dbReference type="RefSeq" id="WP_168412174.1">
    <property type="nucleotide sequence ID" value="NZ_JAAXPW010000008.1"/>
</dbReference>
<dbReference type="PANTHER" id="PTHR35191">
    <property type="entry name" value="PROPHAGE SIDE TAIL FIBER PROTEIN HOMOLOG STFQ-RELATED"/>
    <property type="match status" value="1"/>
</dbReference>
<dbReference type="Proteomes" id="UP000557217">
    <property type="component" value="Unassembled WGS sequence"/>
</dbReference>
<dbReference type="InterPro" id="IPR022225">
    <property type="entry name" value="Phage_tail_fibre_N"/>
</dbReference>
<feature type="domain" description="Phage tail fibre protein N-terminal" evidence="1">
    <location>
        <begin position="1"/>
        <end position="150"/>
    </location>
</feature>
<evidence type="ECO:0000313" key="3">
    <source>
        <dbReference type="Proteomes" id="UP000557217"/>
    </source>
</evidence>
<dbReference type="Pfam" id="PF12571">
    <property type="entry name" value="Phage_tail_fib"/>
    <property type="match status" value="1"/>
</dbReference>
<sequence>MAENFYSILTSAGLAKLANAQVTGKKVDLTEIAVGDGGGTYYNPTQNDIQLRNEVWRGNIGSVEIDSENPNWIVIESYIPATQGGFTVREVGIFDDAGDLIAIGKYPETYKPSLDDGATKDLLLRMIIEVTNASAVTMKVDPSVIIASRKYVDEKVGVVSDNLTQLDNKVMSHLADSVKHVSQNEKDDWNNKLDKTGGTLTGNLAIHKGIPALIFGVPGRENDTRLFWNASTTNDFGLVFRVDGADALTLKSNKTIVDGNQRPVYTGTSVTVSQTPPQGTLANDAIHMVY</sequence>
<dbReference type="InterPro" id="IPR051934">
    <property type="entry name" value="Phage_Tail_Fiber_Structural"/>
</dbReference>
<comment type="caution">
    <text evidence="2">The sequence shown here is derived from an EMBL/GenBank/DDBJ whole genome shotgun (WGS) entry which is preliminary data.</text>
</comment>
<reference evidence="2 3" key="1">
    <citation type="submission" date="2020-08" db="EMBL/GenBank/DDBJ databases">
        <title>Genomic Encyclopedia of Type Strains, Phase IV (KMG-IV): sequencing the most valuable type-strain genomes for metagenomic binning, comparative biology and taxonomic classification.</title>
        <authorList>
            <person name="Goeker M."/>
        </authorList>
    </citation>
    <scope>NUCLEOTIDE SEQUENCE [LARGE SCALE GENOMIC DNA]</scope>
    <source>
        <strain evidence="2 3">DSM 10633</strain>
    </source>
</reference>
<proteinExistence type="predicted"/>
<organism evidence="2 3">
    <name type="scientific">Ureibacillus thermosphaericus</name>
    <dbReference type="NCBI Taxonomy" id="51173"/>
    <lineage>
        <taxon>Bacteria</taxon>
        <taxon>Bacillati</taxon>
        <taxon>Bacillota</taxon>
        <taxon>Bacilli</taxon>
        <taxon>Bacillales</taxon>
        <taxon>Caryophanaceae</taxon>
        <taxon>Ureibacillus</taxon>
    </lineage>
</organism>
<protein>
    <submittedName>
        <fullName evidence="2">Phage-related tail fiber protein</fullName>
    </submittedName>
</protein>
<gene>
    <name evidence="2" type="ORF">HNR36_001053</name>
</gene>
<dbReference type="PANTHER" id="PTHR35191:SF1">
    <property type="entry name" value="PROPHAGE SIDE TAIL FIBER PROTEIN HOMOLOG STFQ-RELATED"/>
    <property type="match status" value="1"/>
</dbReference>
<name>A0A840PS60_URETH</name>
<evidence type="ECO:0000313" key="2">
    <source>
        <dbReference type="EMBL" id="MBB5148667.1"/>
    </source>
</evidence>
<keyword evidence="3" id="KW-1185">Reference proteome</keyword>
<accession>A0A840PS60</accession>